<organism evidence="1 2">
    <name type="scientific">Bowdeniella nasicola</name>
    <dbReference type="NCBI Taxonomy" id="208480"/>
    <lineage>
        <taxon>Bacteria</taxon>
        <taxon>Bacillati</taxon>
        <taxon>Actinomycetota</taxon>
        <taxon>Actinomycetes</taxon>
        <taxon>Actinomycetales</taxon>
        <taxon>Actinomycetaceae</taxon>
        <taxon>Bowdeniella</taxon>
    </lineage>
</organism>
<dbReference type="AlphaFoldDB" id="A0A1Q5PZI5"/>
<dbReference type="PROSITE" id="PS51257">
    <property type="entry name" value="PROKAR_LIPOPROTEIN"/>
    <property type="match status" value="1"/>
</dbReference>
<keyword evidence="2" id="KW-1185">Reference proteome</keyword>
<proteinExistence type="predicted"/>
<dbReference type="OrthoDB" id="3261063at2"/>
<accession>A0A1Q5PZI5</accession>
<protein>
    <submittedName>
        <fullName evidence="1">Uncharacterized protein</fullName>
    </submittedName>
</protein>
<dbReference type="RefSeq" id="WP_073717492.1">
    <property type="nucleotide sequence ID" value="NZ_MQVR01000096.1"/>
</dbReference>
<sequence>MIRTSITAIIAVGLLCSCADTEDVRVPTKAFVGSWNSVAMRTTVERIDVNGSWVCPIVTHEGEESLLILPPGSTGAITPEVSFTVDGFTVTEGQTFTGAELQKYNGSYACGDREYPNAVQLPDSHLSTPSH</sequence>
<name>A0A1Q5PZI5_9ACTO</name>
<evidence type="ECO:0000313" key="2">
    <source>
        <dbReference type="Proteomes" id="UP000185628"/>
    </source>
</evidence>
<reference evidence="2" key="1">
    <citation type="submission" date="2016-12" db="EMBL/GenBank/DDBJ databases">
        <authorList>
            <person name="Meng X."/>
        </authorList>
    </citation>
    <scope>NUCLEOTIDE SEQUENCE [LARGE SCALE GENOMIC DNA]</scope>
    <source>
        <strain evidence="2">DSM 19116</strain>
    </source>
</reference>
<evidence type="ECO:0000313" key="1">
    <source>
        <dbReference type="EMBL" id="OKL53041.1"/>
    </source>
</evidence>
<dbReference type="EMBL" id="MQVR01000096">
    <property type="protein sequence ID" value="OKL53041.1"/>
    <property type="molecule type" value="Genomic_DNA"/>
</dbReference>
<comment type="caution">
    <text evidence="1">The sequence shown here is derived from an EMBL/GenBank/DDBJ whole genome shotgun (WGS) entry which is preliminary data.</text>
</comment>
<dbReference type="Proteomes" id="UP000185628">
    <property type="component" value="Unassembled WGS sequence"/>
</dbReference>
<gene>
    <name evidence="1" type="ORF">BSZ39_11640</name>
</gene>